<keyword evidence="5 8" id="KW-0456">Lyase</keyword>
<dbReference type="Gene3D" id="2.60.120.10">
    <property type="entry name" value="Jelly Rolls"/>
    <property type="match status" value="1"/>
</dbReference>
<accession>A0A172YG70</accession>
<evidence type="ECO:0000256" key="1">
    <source>
        <dbReference type="ARBA" id="ARBA00005181"/>
    </source>
</evidence>
<protein>
    <recommendedName>
        <fullName evidence="4 8">L-ectoine synthase</fullName>
        <ecNumber evidence="3 8">4.2.1.108</ecNumber>
    </recommendedName>
    <alternativeName>
        <fullName evidence="6 8">N-acetyldiaminobutyrate dehydratase</fullName>
    </alternativeName>
</protein>
<reference evidence="9 10" key="1">
    <citation type="submission" date="2016-04" db="EMBL/GenBank/DDBJ databases">
        <title>Complete Genome Sequence of Halotalea alkalilenta IHB B 13600.</title>
        <authorList>
            <person name="Swarnkar M.K."/>
            <person name="Sharma A."/>
            <person name="Kaushal K."/>
            <person name="Soni R."/>
            <person name="Rana S."/>
            <person name="Singh A.K."/>
            <person name="Gulati A."/>
        </authorList>
    </citation>
    <scope>NUCLEOTIDE SEQUENCE [LARGE SCALE GENOMIC DNA]</scope>
    <source>
        <strain evidence="9 10">IHB B 13600</strain>
    </source>
</reference>
<dbReference type="InterPro" id="IPR010462">
    <property type="entry name" value="Ectoine_synth"/>
</dbReference>
<keyword evidence="10" id="KW-1185">Reference proteome</keyword>
<dbReference type="UniPathway" id="UPA00067">
    <property type="reaction ID" value="UER00123"/>
</dbReference>
<dbReference type="InterPro" id="IPR011051">
    <property type="entry name" value="RmlC_Cupin_sf"/>
</dbReference>
<comment type="similarity">
    <text evidence="2 8">Belongs to the ectoine synthase family.</text>
</comment>
<dbReference type="AlphaFoldDB" id="A0A172YG70"/>
<dbReference type="PANTHER" id="PTHR39289">
    <property type="match status" value="1"/>
</dbReference>
<dbReference type="KEGG" id="haa:A5892_12670"/>
<evidence type="ECO:0000256" key="2">
    <source>
        <dbReference type="ARBA" id="ARBA00009637"/>
    </source>
</evidence>
<evidence type="ECO:0000256" key="4">
    <source>
        <dbReference type="ARBA" id="ARBA00019707"/>
    </source>
</evidence>
<dbReference type="STRING" id="376489.A5892_12670"/>
<dbReference type="EMBL" id="CP015243">
    <property type="protein sequence ID" value="ANF58214.1"/>
    <property type="molecule type" value="Genomic_DNA"/>
</dbReference>
<dbReference type="Pfam" id="PF06339">
    <property type="entry name" value="Ectoine_synth"/>
    <property type="match status" value="1"/>
</dbReference>
<comment type="catalytic activity">
    <reaction evidence="7 8">
        <text>(2S)-4-acetamido-2-aminobutanoate = L-ectoine + H2O</text>
        <dbReference type="Rhea" id="RHEA:17281"/>
        <dbReference type="ChEBI" id="CHEBI:15377"/>
        <dbReference type="ChEBI" id="CHEBI:58515"/>
        <dbReference type="ChEBI" id="CHEBI:58929"/>
        <dbReference type="EC" id="4.2.1.108"/>
    </reaction>
</comment>
<evidence type="ECO:0000313" key="9">
    <source>
        <dbReference type="EMBL" id="ANF58214.1"/>
    </source>
</evidence>
<dbReference type="RefSeq" id="WP_064123114.1">
    <property type="nucleotide sequence ID" value="NZ_CP015243.1"/>
</dbReference>
<evidence type="ECO:0000256" key="5">
    <source>
        <dbReference type="ARBA" id="ARBA00023239"/>
    </source>
</evidence>
<sequence length="132" mass="14990">MIVRNLDECRKTDRHVVAENGNWESTRLVRADDKVGFSYNVTVIHPGTETHIHYKNHIEAVFCYEGEGEVFTIADGKTWPIKQGDMYLLDQHDEHLLRGKEKGMTVLCVFNPPLTGNERHLPDGSYAAPEPA</sequence>
<dbReference type="InterPro" id="IPR014710">
    <property type="entry name" value="RmlC-like_jellyroll"/>
</dbReference>
<name>A0A172YG70_9GAMM</name>
<evidence type="ECO:0000256" key="3">
    <source>
        <dbReference type="ARBA" id="ARBA00013192"/>
    </source>
</evidence>
<dbReference type="SUPFAM" id="SSF51182">
    <property type="entry name" value="RmlC-like cupins"/>
    <property type="match status" value="1"/>
</dbReference>
<dbReference type="EC" id="4.2.1.108" evidence="3 8"/>
<dbReference type="NCBIfam" id="NF009806">
    <property type="entry name" value="PRK13290.1"/>
    <property type="match status" value="1"/>
</dbReference>
<dbReference type="Proteomes" id="UP000077875">
    <property type="component" value="Chromosome"/>
</dbReference>
<dbReference type="CDD" id="cd06978">
    <property type="entry name" value="cupin_EctC"/>
    <property type="match status" value="1"/>
</dbReference>
<evidence type="ECO:0000256" key="8">
    <source>
        <dbReference type="HAMAP-Rule" id="MF_01255"/>
    </source>
</evidence>
<dbReference type="HAMAP" id="MF_01255">
    <property type="entry name" value="Ectoine_synth"/>
    <property type="match status" value="1"/>
</dbReference>
<dbReference type="GO" id="GO:0033990">
    <property type="term" value="F:ectoine synthase activity"/>
    <property type="evidence" value="ECO:0007669"/>
    <property type="project" value="UniProtKB-EC"/>
</dbReference>
<gene>
    <name evidence="8" type="primary">ectC</name>
    <name evidence="9" type="ORF">A5892_12670</name>
</gene>
<comment type="function">
    <text evidence="8">Catalyzes the circularization of gamma-N-acetyl-alpha,gamma-diaminobutyric acid (ADABA) to ectoine (1,4,5,6-tetrahydro-2-methyl-4-pyrimidine carboxylic acid), which is an excellent osmoprotectant.</text>
</comment>
<evidence type="ECO:0000256" key="7">
    <source>
        <dbReference type="ARBA" id="ARBA00048714"/>
    </source>
</evidence>
<dbReference type="GO" id="GO:0019491">
    <property type="term" value="P:ectoine biosynthetic process"/>
    <property type="evidence" value="ECO:0007669"/>
    <property type="project" value="UniProtKB-UniRule"/>
</dbReference>
<organism evidence="9 10">
    <name type="scientific">Halotalea alkalilenta</name>
    <dbReference type="NCBI Taxonomy" id="376489"/>
    <lineage>
        <taxon>Bacteria</taxon>
        <taxon>Pseudomonadati</taxon>
        <taxon>Pseudomonadota</taxon>
        <taxon>Gammaproteobacteria</taxon>
        <taxon>Oceanospirillales</taxon>
        <taxon>Halomonadaceae</taxon>
        <taxon>Halotalea</taxon>
    </lineage>
</organism>
<dbReference type="PANTHER" id="PTHR39289:SF1">
    <property type="entry name" value="L-ECTOINE SYNTHASE"/>
    <property type="match status" value="1"/>
</dbReference>
<evidence type="ECO:0000256" key="6">
    <source>
        <dbReference type="ARBA" id="ARBA00033271"/>
    </source>
</evidence>
<comment type="pathway">
    <text evidence="1 8">Amine and polyamine biosynthesis; ectoine biosynthesis; L-ectoine from L-aspartate 4-semialdehyde: step 3/3.</text>
</comment>
<evidence type="ECO:0000313" key="10">
    <source>
        <dbReference type="Proteomes" id="UP000077875"/>
    </source>
</evidence>
<proteinExistence type="inferred from homology"/>